<dbReference type="RefSeq" id="XP_019292541.2">
    <property type="nucleotide sequence ID" value="XM_019436996.2"/>
</dbReference>
<evidence type="ECO:0000256" key="1">
    <source>
        <dbReference type="ARBA" id="ARBA00003878"/>
    </source>
</evidence>
<protein>
    <recommendedName>
        <fullName evidence="13">Vomeronasal type-1 receptor</fullName>
    </recommendedName>
</protein>
<dbReference type="GeneID" id="109259371"/>
<dbReference type="SUPFAM" id="SSF81321">
    <property type="entry name" value="Family A G protein-coupled receptor-like"/>
    <property type="match status" value="1"/>
</dbReference>
<keyword evidence="11" id="KW-0325">Glycoprotein</keyword>
<evidence type="ECO:0000256" key="11">
    <source>
        <dbReference type="ARBA" id="ARBA00023180"/>
    </source>
</evidence>
<dbReference type="Gene3D" id="1.20.1070.10">
    <property type="entry name" value="Rhodopsin 7-helix transmembrane proteins"/>
    <property type="match status" value="1"/>
</dbReference>
<evidence type="ECO:0000256" key="13">
    <source>
        <dbReference type="RuleBase" id="RU364061"/>
    </source>
</evidence>
<keyword evidence="8 13" id="KW-0297">G-protein coupled receptor</keyword>
<evidence type="ECO:0000256" key="9">
    <source>
        <dbReference type="ARBA" id="ARBA00023136"/>
    </source>
</evidence>
<dbReference type="PANTHER" id="PTHR24062">
    <property type="entry name" value="VOMERONASAL TYPE-1 RECEPTOR"/>
    <property type="match status" value="1"/>
</dbReference>
<gene>
    <name evidence="17" type="primary">LOC109259371</name>
</gene>
<evidence type="ECO:0000256" key="12">
    <source>
        <dbReference type="ARBA" id="ARBA00023224"/>
    </source>
</evidence>
<feature type="transmembrane region" description="Helical" evidence="13">
    <location>
        <begin position="234"/>
        <end position="260"/>
    </location>
</feature>
<proteinExistence type="inferred from homology"/>
<evidence type="ECO:0000256" key="8">
    <source>
        <dbReference type="ARBA" id="ARBA00023040"/>
    </source>
</evidence>
<name>A0A9V1F020_PANPR</name>
<dbReference type="GO" id="GO:0005886">
    <property type="term" value="C:plasma membrane"/>
    <property type="evidence" value="ECO:0007669"/>
    <property type="project" value="UniProtKB-SubCell"/>
</dbReference>
<reference evidence="17" key="1">
    <citation type="submission" date="2025-08" db="UniProtKB">
        <authorList>
            <consortium name="RefSeq"/>
        </authorList>
    </citation>
    <scope>IDENTIFICATION</scope>
    <source>
        <tissue evidence="17">Whole blood</tissue>
    </source>
</reference>
<keyword evidence="12 13" id="KW-0807">Transducer</keyword>
<evidence type="ECO:0000256" key="4">
    <source>
        <dbReference type="ARBA" id="ARBA00022475"/>
    </source>
</evidence>
<dbReference type="FunFam" id="1.20.1070.10:FF:000033">
    <property type="entry name" value="Vomeronasal type-1 receptor"/>
    <property type="match status" value="1"/>
</dbReference>
<feature type="transmembrane region" description="Helical" evidence="13">
    <location>
        <begin position="12"/>
        <end position="33"/>
    </location>
</feature>
<evidence type="ECO:0000313" key="17">
    <source>
        <dbReference type="RefSeq" id="XP_019292541.2"/>
    </source>
</evidence>
<keyword evidence="16" id="KW-1185">Reference proteome</keyword>
<dbReference type="GO" id="GO:0007606">
    <property type="term" value="P:sensory perception of chemical stimulus"/>
    <property type="evidence" value="ECO:0007669"/>
    <property type="project" value="UniProtKB-ARBA"/>
</dbReference>
<dbReference type="Pfam" id="PF03402">
    <property type="entry name" value="V1R"/>
    <property type="match status" value="1"/>
</dbReference>
<evidence type="ECO:0000256" key="2">
    <source>
        <dbReference type="ARBA" id="ARBA00004651"/>
    </source>
</evidence>
<keyword evidence="7 13" id="KW-1133">Transmembrane helix</keyword>
<comment type="subcellular location">
    <subcellularLocation>
        <location evidence="2 13">Cell membrane</location>
        <topology evidence="2 13">Multi-pass membrane protein</topology>
    </subcellularLocation>
</comment>
<feature type="region of interest" description="Disordered" evidence="14">
    <location>
        <begin position="305"/>
        <end position="356"/>
    </location>
</feature>
<comment type="function">
    <text evidence="1">Putative pheromone receptor.</text>
</comment>
<keyword evidence="5 13" id="KW-0589">Pheromone response</keyword>
<feature type="transmembrane region" description="Helical" evidence="13">
    <location>
        <begin position="45"/>
        <end position="63"/>
    </location>
</feature>
<dbReference type="AlphaFoldDB" id="A0A9V1F020"/>
<dbReference type="PRINTS" id="PR01534">
    <property type="entry name" value="VOMERONASL1R"/>
</dbReference>
<comment type="similarity">
    <text evidence="3 13">Belongs to the G-protein coupled receptor 1 family.</text>
</comment>
<keyword evidence="10 13" id="KW-0675">Receptor</keyword>
<organism evidence="16 17">
    <name type="scientific">Panthera pardus</name>
    <name type="common">Leopard</name>
    <name type="synonym">Felis pardus</name>
    <dbReference type="NCBI Taxonomy" id="9691"/>
    <lineage>
        <taxon>Eukaryota</taxon>
        <taxon>Metazoa</taxon>
        <taxon>Chordata</taxon>
        <taxon>Craniata</taxon>
        <taxon>Vertebrata</taxon>
        <taxon>Euteleostomi</taxon>
        <taxon>Mammalia</taxon>
        <taxon>Eutheria</taxon>
        <taxon>Laurasiatheria</taxon>
        <taxon>Carnivora</taxon>
        <taxon>Feliformia</taxon>
        <taxon>Felidae</taxon>
        <taxon>Pantherinae</taxon>
        <taxon>Panthera</taxon>
    </lineage>
</organism>
<dbReference type="CDD" id="cd13949">
    <property type="entry name" value="7tm_V1R_pheromone"/>
    <property type="match status" value="1"/>
</dbReference>
<evidence type="ECO:0000256" key="10">
    <source>
        <dbReference type="ARBA" id="ARBA00023170"/>
    </source>
</evidence>
<evidence type="ECO:0000256" key="5">
    <source>
        <dbReference type="ARBA" id="ARBA00022507"/>
    </source>
</evidence>
<dbReference type="Proteomes" id="UP001165780">
    <property type="component" value="Unplaced"/>
</dbReference>
<dbReference type="KEGG" id="ppad:109259371"/>
<feature type="transmembrane region" description="Helical" evidence="13">
    <location>
        <begin position="179"/>
        <end position="208"/>
    </location>
</feature>
<evidence type="ECO:0000313" key="16">
    <source>
        <dbReference type="Proteomes" id="UP001165780"/>
    </source>
</evidence>
<feature type="transmembrane region" description="Helical" evidence="13">
    <location>
        <begin position="266"/>
        <end position="288"/>
    </location>
</feature>
<dbReference type="GO" id="GO:0019236">
    <property type="term" value="P:response to pheromone"/>
    <property type="evidence" value="ECO:0007669"/>
    <property type="project" value="UniProtKB-KW"/>
</dbReference>
<evidence type="ECO:0000256" key="14">
    <source>
        <dbReference type="SAM" id="MobiDB-lite"/>
    </source>
</evidence>
<evidence type="ECO:0000256" key="3">
    <source>
        <dbReference type="ARBA" id="ARBA00010663"/>
    </source>
</evidence>
<dbReference type="PROSITE" id="PS50262">
    <property type="entry name" value="G_PROTEIN_RECEP_F1_2"/>
    <property type="match status" value="1"/>
</dbReference>
<keyword evidence="4 13" id="KW-1003">Cell membrane</keyword>
<feature type="transmembrane region" description="Helical" evidence="13">
    <location>
        <begin position="83"/>
        <end position="105"/>
    </location>
</feature>
<sequence length="399" mass="44510">MAATKWEIGILFLTQLGVGILANASLLCLYNFTLLTGHKVRPTDLILNQLVLAHSLVLLLRGIPQAMAAFRSKYFLNEAGCKLLFYFHRVARGVSLSTTTLLGVFQTIKLCSNFSRWLELRIRSPMFIGFCCLLCWILHLLVNIFVPIKMISPMSGKNFSVRVSYGYCSSLNPDRFLKFVVVAIFFLTDFMCLSLMAWASGSVVLFLLRHKQRVQHIHSHSLAPRPSPEARASCTILILVSAFFFFYSLSSLLFVWMTLFAIPGQWLVDASMFLSSCFPTFSPFVLIFSDTRITRGLQGAPARVPGAAQAASCPEGAPKDSRELRGPPGRAPPDLSGSRRWVSAADPRGEGPSHFGPHTWPVWAEAKSRSLRATRGRRLLAGIRRVLGPCRRERTVHFA</sequence>
<evidence type="ECO:0000256" key="6">
    <source>
        <dbReference type="ARBA" id="ARBA00022692"/>
    </source>
</evidence>
<keyword evidence="6 13" id="KW-0812">Transmembrane</keyword>
<feature type="domain" description="G-protein coupled receptors family 1 profile" evidence="15">
    <location>
        <begin position="24"/>
        <end position="286"/>
    </location>
</feature>
<evidence type="ECO:0000256" key="7">
    <source>
        <dbReference type="ARBA" id="ARBA00022989"/>
    </source>
</evidence>
<evidence type="ECO:0000259" key="15">
    <source>
        <dbReference type="PROSITE" id="PS50262"/>
    </source>
</evidence>
<keyword evidence="9 13" id="KW-0472">Membrane</keyword>
<feature type="transmembrane region" description="Helical" evidence="13">
    <location>
        <begin position="126"/>
        <end position="146"/>
    </location>
</feature>
<dbReference type="GO" id="GO:0016503">
    <property type="term" value="F:pheromone receptor activity"/>
    <property type="evidence" value="ECO:0007669"/>
    <property type="project" value="InterPro"/>
</dbReference>
<accession>A0A9V1F020</accession>
<dbReference type="InterPro" id="IPR004072">
    <property type="entry name" value="Vmron_rcpt_1"/>
</dbReference>
<dbReference type="InterPro" id="IPR017452">
    <property type="entry name" value="GPCR_Rhodpsn_7TM"/>
</dbReference>